<dbReference type="InterPro" id="IPR006652">
    <property type="entry name" value="Kelch_1"/>
</dbReference>
<sequence>MSATNSGFEKLANLPTTLSSTQCVLFEKELLICGGFLTQECYSYHLKKDRYKKICDYPETIEINGHAVVQVKKSKMETTLLSFGGSHNHTLVMKYQSVWNKSKKVENQWIALTIDIGIPEDDMQHVRASVDRKRSLLFIVHPPNHMKVLSTNSLQLKAKTMLPIDNIVGGSCFVSLSAHAMFFFNRNSGLRITYHQTHSSFEYKKLPICDDLHYALDYSFVFSKGYVVLFGGYRRGDTYSNSIFLYSVHTNEWKRSPFILPTPVHNTFAIINDNKTHIHVMGGYDGTNFTEQHLRIDVASVIGIV</sequence>
<dbReference type="Pfam" id="PF01344">
    <property type="entry name" value="Kelch_1"/>
    <property type="match status" value="1"/>
</dbReference>
<organism evidence="1 2">
    <name type="scientific">Reticulomyxa filosa</name>
    <dbReference type="NCBI Taxonomy" id="46433"/>
    <lineage>
        <taxon>Eukaryota</taxon>
        <taxon>Sar</taxon>
        <taxon>Rhizaria</taxon>
        <taxon>Retaria</taxon>
        <taxon>Foraminifera</taxon>
        <taxon>Monothalamids</taxon>
        <taxon>Reticulomyxidae</taxon>
        <taxon>Reticulomyxa</taxon>
    </lineage>
</organism>
<evidence type="ECO:0000313" key="2">
    <source>
        <dbReference type="Proteomes" id="UP000023152"/>
    </source>
</evidence>
<dbReference type="InterPro" id="IPR011043">
    <property type="entry name" value="Gal_Oxase/kelch_b-propeller"/>
</dbReference>
<dbReference type="OrthoDB" id="432528at2759"/>
<dbReference type="EMBL" id="ASPP01008676">
    <property type="protein sequence ID" value="ETO25233.1"/>
    <property type="molecule type" value="Genomic_DNA"/>
</dbReference>
<dbReference type="AlphaFoldDB" id="X6NH59"/>
<evidence type="ECO:0008006" key="3">
    <source>
        <dbReference type="Google" id="ProtNLM"/>
    </source>
</evidence>
<reference evidence="1 2" key="1">
    <citation type="journal article" date="2013" name="Curr. Biol.">
        <title>The Genome of the Foraminiferan Reticulomyxa filosa.</title>
        <authorList>
            <person name="Glockner G."/>
            <person name="Hulsmann N."/>
            <person name="Schleicher M."/>
            <person name="Noegel A.A."/>
            <person name="Eichinger L."/>
            <person name="Gallinger C."/>
            <person name="Pawlowski J."/>
            <person name="Sierra R."/>
            <person name="Euteneuer U."/>
            <person name="Pillet L."/>
            <person name="Moustafa A."/>
            <person name="Platzer M."/>
            <person name="Groth M."/>
            <person name="Szafranski K."/>
            <person name="Schliwa M."/>
        </authorList>
    </citation>
    <scope>NUCLEOTIDE SEQUENCE [LARGE SCALE GENOMIC DNA]</scope>
</reference>
<dbReference type="InterPro" id="IPR015915">
    <property type="entry name" value="Kelch-typ_b-propeller"/>
</dbReference>
<accession>X6NH59</accession>
<keyword evidence="2" id="KW-1185">Reference proteome</keyword>
<gene>
    <name evidence="1" type="ORF">RFI_11904</name>
</gene>
<name>X6NH59_RETFI</name>
<dbReference type="SUPFAM" id="SSF50965">
    <property type="entry name" value="Galactose oxidase, central domain"/>
    <property type="match status" value="1"/>
</dbReference>
<comment type="caution">
    <text evidence="1">The sequence shown here is derived from an EMBL/GenBank/DDBJ whole genome shotgun (WGS) entry which is preliminary data.</text>
</comment>
<dbReference type="Proteomes" id="UP000023152">
    <property type="component" value="Unassembled WGS sequence"/>
</dbReference>
<proteinExistence type="predicted"/>
<dbReference type="Gene3D" id="2.120.10.80">
    <property type="entry name" value="Kelch-type beta propeller"/>
    <property type="match status" value="2"/>
</dbReference>
<protein>
    <recommendedName>
        <fullName evidence="3">Kelch motif family protein</fullName>
    </recommendedName>
</protein>
<evidence type="ECO:0000313" key="1">
    <source>
        <dbReference type="EMBL" id="ETO25233.1"/>
    </source>
</evidence>